<dbReference type="PIRSF" id="PIRSF000124">
    <property type="entry name" value="UDPglc_GDPman_dh"/>
    <property type="match status" value="1"/>
</dbReference>
<dbReference type="EMBL" id="SGWZ01000001">
    <property type="protein sequence ID" value="RZS73605.1"/>
    <property type="molecule type" value="Genomic_DNA"/>
</dbReference>
<dbReference type="NCBIfam" id="NF011729">
    <property type="entry name" value="PRK15182.1"/>
    <property type="match status" value="1"/>
</dbReference>
<dbReference type="Pfam" id="PF00984">
    <property type="entry name" value="UDPG_MGDP_dh"/>
    <property type="match status" value="1"/>
</dbReference>
<dbReference type="InterPro" id="IPR014027">
    <property type="entry name" value="UDP-Glc/GDP-Man_DH_C"/>
</dbReference>
<evidence type="ECO:0000256" key="2">
    <source>
        <dbReference type="ARBA" id="ARBA00023002"/>
    </source>
</evidence>
<evidence type="ECO:0000313" key="6">
    <source>
        <dbReference type="EMBL" id="RZS73605.1"/>
    </source>
</evidence>
<dbReference type="SMART" id="SM00984">
    <property type="entry name" value="UDPG_MGDP_dh_C"/>
    <property type="match status" value="1"/>
</dbReference>
<dbReference type="InterPro" id="IPR008927">
    <property type="entry name" value="6-PGluconate_DH-like_C_sf"/>
</dbReference>
<dbReference type="Gene3D" id="3.40.50.720">
    <property type="entry name" value="NAD(P)-binding Rossmann-like Domain"/>
    <property type="match status" value="2"/>
</dbReference>
<dbReference type="Pfam" id="PF03720">
    <property type="entry name" value="UDPG_MGDP_dh_C"/>
    <property type="match status" value="1"/>
</dbReference>
<dbReference type="InterPro" id="IPR028359">
    <property type="entry name" value="UDP_ManNAc/GlcNAc_DH"/>
</dbReference>
<dbReference type="InterPro" id="IPR017476">
    <property type="entry name" value="UDP-Glc/GDP-Man"/>
</dbReference>
<gene>
    <name evidence="6" type="ORF">EV679_0803</name>
</gene>
<evidence type="ECO:0000256" key="4">
    <source>
        <dbReference type="PIRNR" id="PIRNR000124"/>
    </source>
</evidence>
<dbReference type="OrthoDB" id="9803238at2"/>
<sequence length="426" mass="46757">MILVLNEVKLAVVGLGYVGLPLAVEFGKKRPVIGFDINAARIAELKQGKDHTLEVSDAELAEAAQLRFSADKSELAQANVYIVTVPTPIDDYKRPDLTPLIKASETIGGVLKRGDIVIYESTVYPGATEEDCVPVLERVSGLKFGTDFHAGYSPERINPGDKQHRVSTIKKVTSGSNPEVAELVDQLYGSIIVAGTHKAPSIRVAEAAKVIENTQRDVNIALINELALIFNRMGIDTEAVLQAAGTKWNFLPFRPGLVGGHCIGVDPYYLTHKAQAIGYHPEIILAGRRLNDDMGRYVVSQLVKAMMKRRIQVQGARVLIMGLTFKENCPDLRNTRVVDIVKELKDYNVDVDVYDPWVDPAEAQHEYGITPVAQPAAGEYDGIILAVSHHQFVEMGAAAIRKLGKPEHVLYDLKYVLSADDSDLRL</sequence>
<dbReference type="InterPro" id="IPR036291">
    <property type="entry name" value="NAD(P)-bd_dom_sf"/>
</dbReference>
<evidence type="ECO:0000313" key="7">
    <source>
        <dbReference type="Proteomes" id="UP000292039"/>
    </source>
</evidence>
<reference evidence="6 7" key="1">
    <citation type="submission" date="2019-02" db="EMBL/GenBank/DDBJ databases">
        <title>Genomic Encyclopedia of Type Strains, Phase IV (KMG-IV): sequencing the most valuable type-strain genomes for metagenomic binning, comparative biology and taxonomic classification.</title>
        <authorList>
            <person name="Goeker M."/>
        </authorList>
    </citation>
    <scope>NUCLEOTIDE SEQUENCE [LARGE SCALE GENOMIC DNA]</scope>
    <source>
        <strain evidence="6 7">DSM 16618</strain>
    </source>
</reference>
<keyword evidence="3" id="KW-0520">NAD</keyword>
<dbReference type="InterPro" id="IPR036220">
    <property type="entry name" value="UDP-Glc/GDP-Man_DH_C_sf"/>
</dbReference>
<dbReference type="PANTHER" id="PTHR43491">
    <property type="entry name" value="UDP-N-ACETYL-D-MANNOSAMINE DEHYDROGENASE"/>
    <property type="match status" value="1"/>
</dbReference>
<dbReference type="GO" id="GO:0000271">
    <property type="term" value="P:polysaccharide biosynthetic process"/>
    <property type="evidence" value="ECO:0007669"/>
    <property type="project" value="InterPro"/>
</dbReference>
<dbReference type="PANTHER" id="PTHR43491:SF2">
    <property type="entry name" value="UDP-N-ACETYL-D-MANNOSAMINE DEHYDROGENASE"/>
    <property type="match status" value="1"/>
</dbReference>
<evidence type="ECO:0000259" key="5">
    <source>
        <dbReference type="SMART" id="SM00984"/>
    </source>
</evidence>
<keyword evidence="2" id="KW-0560">Oxidoreductase</keyword>
<feature type="domain" description="UDP-glucose/GDP-mannose dehydrogenase C-terminal" evidence="5">
    <location>
        <begin position="319"/>
        <end position="419"/>
    </location>
</feature>
<name>A0A4Q7MZD6_9BURK</name>
<comment type="similarity">
    <text evidence="1 4">Belongs to the UDP-glucose/GDP-mannose dehydrogenase family.</text>
</comment>
<dbReference type="NCBIfam" id="TIGR03026">
    <property type="entry name" value="NDP-sugDHase"/>
    <property type="match status" value="1"/>
</dbReference>
<proteinExistence type="inferred from homology"/>
<dbReference type="InterPro" id="IPR001732">
    <property type="entry name" value="UDP-Glc/GDP-Man_DH_N"/>
</dbReference>
<dbReference type="GO" id="GO:0016628">
    <property type="term" value="F:oxidoreductase activity, acting on the CH-CH group of donors, NAD or NADP as acceptor"/>
    <property type="evidence" value="ECO:0007669"/>
    <property type="project" value="InterPro"/>
</dbReference>
<organism evidence="6 7">
    <name type="scientific">Kerstersia gyiorum</name>
    <dbReference type="NCBI Taxonomy" id="206506"/>
    <lineage>
        <taxon>Bacteria</taxon>
        <taxon>Pseudomonadati</taxon>
        <taxon>Pseudomonadota</taxon>
        <taxon>Betaproteobacteria</taxon>
        <taxon>Burkholderiales</taxon>
        <taxon>Alcaligenaceae</taxon>
        <taxon>Kerstersia</taxon>
    </lineage>
</organism>
<dbReference type="AlphaFoldDB" id="A0A4Q7MZD6"/>
<dbReference type="SUPFAM" id="SSF51735">
    <property type="entry name" value="NAD(P)-binding Rossmann-fold domains"/>
    <property type="match status" value="1"/>
</dbReference>
<dbReference type="Proteomes" id="UP000292039">
    <property type="component" value="Unassembled WGS sequence"/>
</dbReference>
<dbReference type="InterPro" id="IPR014026">
    <property type="entry name" value="UDP-Glc/GDP-Man_DH_dimer"/>
</dbReference>
<dbReference type="RefSeq" id="WP_130486550.1">
    <property type="nucleotide sequence ID" value="NZ_CBCSEB010000002.1"/>
</dbReference>
<dbReference type="SUPFAM" id="SSF48179">
    <property type="entry name" value="6-phosphogluconate dehydrogenase C-terminal domain-like"/>
    <property type="match status" value="1"/>
</dbReference>
<evidence type="ECO:0000256" key="3">
    <source>
        <dbReference type="ARBA" id="ARBA00023027"/>
    </source>
</evidence>
<dbReference type="PIRSF" id="PIRSF500136">
    <property type="entry name" value="UDP_ManNAc_DH"/>
    <property type="match status" value="1"/>
</dbReference>
<comment type="caution">
    <text evidence="6">The sequence shown here is derived from an EMBL/GenBank/DDBJ whole genome shotgun (WGS) entry which is preliminary data.</text>
</comment>
<accession>A0A4Q7MZD6</accession>
<dbReference type="SUPFAM" id="SSF52413">
    <property type="entry name" value="UDP-glucose/GDP-mannose dehydrogenase C-terminal domain"/>
    <property type="match status" value="1"/>
</dbReference>
<evidence type="ECO:0000256" key="1">
    <source>
        <dbReference type="ARBA" id="ARBA00006601"/>
    </source>
</evidence>
<dbReference type="GO" id="GO:0051287">
    <property type="term" value="F:NAD binding"/>
    <property type="evidence" value="ECO:0007669"/>
    <property type="project" value="InterPro"/>
</dbReference>
<dbReference type="GO" id="GO:0016616">
    <property type="term" value="F:oxidoreductase activity, acting on the CH-OH group of donors, NAD or NADP as acceptor"/>
    <property type="evidence" value="ECO:0007669"/>
    <property type="project" value="InterPro"/>
</dbReference>
<protein>
    <submittedName>
        <fullName evidence="6">UDP-N-acetyl-D-galactosamine dehydrogenase</fullName>
    </submittedName>
</protein>
<dbReference type="Pfam" id="PF03721">
    <property type="entry name" value="UDPG_MGDP_dh_N"/>
    <property type="match status" value="1"/>
</dbReference>